<dbReference type="EMBL" id="JH930469">
    <property type="protein sequence ID" value="EKM59365.1"/>
    <property type="molecule type" value="Genomic_DNA"/>
</dbReference>
<evidence type="ECO:0000313" key="1">
    <source>
        <dbReference type="EMBL" id="EKM59365.1"/>
    </source>
</evidence>
<organism evidence="1 2">
    <name type="scientific">Phanerochaete carnosa (strain HHB-10118-sp)</name>
    <name type="common">White-rot fungus</name>
    <name type="synonym">Peniophora carnosa</name>
    <dbReference type="NCBI Taxonomy" id="650164"/>
    <lineage>
        <taxon>Eukaryota</taxon>
        <taxon>Fungi</taxon>
        <taxon>Dikarya</taxon>
        <taxon>Basidiomycota</taxon>
        <taxon>Agaricomycotina</taxon>
        <taxon>Agaricomycetes</taxon>
        <taxon>Polyporales</taxon>
        <taxon>Phanerochaetaceae</taxon>
        <taxon>Phanerochaete</taxon>
    </lineage>
</organism>
<dbReference type="InParanoid" id="K5WJ24"/>
<dbReference type="Proteomes" id="UP000008370">
    <property type="component" value="Unassembled WGS sequence"/>
</dbReference>
<name>K5WJ24_PHACS</name>
<proteinExistence type="predicted"/>
<keyword evidence="2" id="KW-1185">Reference proteome</keyword>
<sequence>MDDSHALADAFARHLSGFTETLSKIVSDGTNFGQCGSLLFMGRFYSRENHLNSFPDGLTRELVSILTLRLFDFNVTITLPQLDTAEQKLGLAACYMRTIRNSRQAACKLPREVLDLIFAQTMDRFKDFDPFPIRPERGGRWHPSIISGVCRYWRVVTISCPTIWSTIHLSDVFPSASLSFAQLCLRRSYGAPLNVYIDYQNGVPEDAMNWISEDLVAQSVRFSAFHLREHDQHLSRALYEVLSECPAPSLQSLTLQPDVAPTLPDLLDPLLFAGFLPSIKHVTTSRLKLWPTYRLTSLTHICVRASAFSVSEVFDLLACNPQLEVIILQSDDPTPHDLEDNTPTTTVGISLSHLRRFHLVDYTTTFCTRILNVIRPPPALNLAVDYVTPAPSHTLLSTISRLSFIPTISTVVLRSSLYPARLGIRGVGLGAFNISPGADVHEAGSNQYMAGLLALLSACSIKEIWIEGDQVVTRVPLWQRIFLATPLVSRLVVSPGRSAHESPGTAFFSALCAADETLGLALPCPLLTELILRGGFNGQDNTRAQRSLWFTRDLRQFCEDRKSRGFPLRKITLILSADSSIPPAAELAQIKRLVATVDCIDGRNFSTYSSSRVKLPVT</sequence>
<accession>K5WJ24</accession>
<dbReference type="KEGG" id="pco:PHACADRAFT_181368"/>
<protein>
    <recommendedName>
        <fullName evidence="3">F-box domain-containing protein</fullName>
    </recommendedName>
</protein>
<dbReference type="GeneID" id="18910011"/>
<reference evidence="1 2" key="1">
    <citation type="journal article" date="2012" name="BMC Genomics">
        <title>Comparative genomics of the white-rot fungi, Phanerochaete carnosa and P. chrysosporium, to elucidate the genetic basis of the distinct wood types they colonize.</title>
        <authorList>
            <person name="Suzuki H."/>
            <person name="MacDonald J."/>
            <person name="Syed K."/>
            <person name="Salamov A."/>
            <person name="Hori C."/>
            <person name="Aerts A."/>
            <person name="Henrissat B."/>
            <person name="Wiebenga A."/>
            <person name="vanKuyk P.A."/>
            <person name="Barry K."/>
            <person name="Lindquist E."/>
            <person name="LaButti K."/>
            <person name="Lapidus A."/>
            <person name="Lucas S."/>
            <person name="Coutinho P."/>
            <person name="Gong Y."/>
            <person name="Samejima M."/>
            <person name="Mahadevan R."/>
            <person name="Abou-Zaid M."/>
            <person name="de Vries R.P."/>
            <person name="Igarashi K."/>
            <person name="Yadav J.S."/>
            <person name="Grigoriev I.V."/>
            <person name="Master E.R."/>
        </authorList>
    </citation>
    <scope>NUCLEOTIDE SEQUENCE [LARGE SCALE GENOMIC DNA]</scope>
    <source>
        <strain evidence="1 2">HHB-10118-sp</strain>
    </source>
</reference>
<dbReference type="RefSeq" id="XP_007391929.1">
    <property type="nucleotide sequence ID" value="XM_007391867.1"/>
</dbReference>
<evidence type="ECO:0000313" key="2">
    <source>
        <dbReference type="Proteomes" id="UP000008370"/>
    </source>
</evidence>
<dbReference type="AlphaFoldDB" id="K5WJ24"/>
<dbReference type="OrthoDB" id="2775820at2759"/>
<gene>
    <name evidence="1" type="ORF">PHACADRAFT_181368</name>
</gene>
<evidence type="ECO:0008006" key="3">
    <source>
        <dbReference type="Google" id="ProtNLM"/>
    </source>
</evidence>
<dbReference type="HOGENOM" id="CLU_460867_0_0_1"/>